<feature type="transmembrane region" description="Helical" evidence="1">
    <location>
        <begin position="111"/>
        <end position="130"/>
    </location>
</feature>
<dbReference type="Gene3D" id="2.60.40.10">
    <property type="entry name" value="Immunoglobulins"/>
    <property type="match status" value="1"/>
</dbReference>
<keyword evidence="1" id="KW-1133">Transmembrane helix</keyword>
<accession>A0A6M3L789</accession>
<proteinExistence type="predicted"/>
<dbReference type="Pfam" id="PF24801">
    <property type="entry name" value="FNIII-A_GpJ"/>
    <property type="match status" value="1"/>
</dbReference>
<keyword evidence="1" id="KW-0812">Transmembrane</keyword>
<sequence length="1489" mass="164860">MAKVTLRNVFEEVSEFEGVDRSTVLSSAIEYARTKNHEIYKIIMQEKVKIFLNGELLLPNDWTEEVTENDEIIIVPSLEGGILEIILGVALMVASIWVPPLAVFNTTLKAIVFFTGLALSMGGLSNLLFAPNLPSMPSIRGGGNQTQTYNWSGIKSAARQDIPVPVLYGTHDVGGNVISLFTEAYGEDNYLYVLLALCEGEIDGICKEVDSTSVCQTSDTSDSSYTDPAIKLDDQYISKYTDIEWWYRTGTNLPGTSGIHYPFEQNKIPYFDGARIQYDDGREVTSSGIEYTTTKEIDMLALQVRAPALYKLNNSGGIDPYTVNYKVEWKPTGGSYSTYSATKWQPGVTSGASGTNSYHCTCNSYRGYTYRYGVKPKTYKIKVLDNTFSPFIYQSGTDTQRHNDIIANYDIIVDILDENNNIIEKSKKISQSVTQSWTRPIFNWTDYNTGIGETTYTVTVSHSYTSIFIGDYRVTLSQNVLVGNIFTISSTNLGSFTEIPLTATSKTGVWSSLVLDMNTLSDGDGVYTIRVSRTGGEKSTSLKVEDNLILESITEIVQGKFIYPNTALLGLKIKATGQLSGSPPNMITTVRGKKVEVPDLEDTSPSGTDVTFDSAFWDAAQSRWENSSGNEVFWNNESSWRREYSENSMCCVRDLALSNRYGLGAYWNKSDLSNSGMISVIKTCHTTYNPYSSDDYFAWWDMVNDDDWSKRWEFYGRSDTVTGSYDKTARTITFNGSVSSLEFYNLRIYTNTGLIKSQTYSFTATIANLTKSCSIIVYGRSIQADGTIYDEKYGTISAISNGVKTLPITPSKSGVDSLILQFTSNTGLDLRVDDISMTRTTNEHYHTYNGILESEQSAMTALVEMCESFRVWPIWYNGVINFVVNSDSTPVHTLSLGNTFNFSQTFTPLSDIPYTLLGQFTDENDNFTMKQVAAKASTSKVINKTNKQTVGLKGITSIHKAGRELTFKLNNAINANHSIHIECGPDMLHAIAGDIIFIQDDLPQWGQGGRILSYTATNIVLDRKYTFANAATSVHIVKYQTDANVFVNATVDKTYVVTNASLQTVPIVTMSASPCEDSVYAIGVNTVDFKKFRLVNVSRVAEDRVEVDVINHVASVYDSVTVKLIENNKSNLDSLTLKPGVPRNVVVAPSPFAMGLGFVFKADPPIGNVGVKEIVVQMDDSGNNYYETIAIIPTDQRQAYYINNNLTLEKTYRFRFFCRTTYKNSDPIEVSFTLKKATYVPLPPSGISLKGSTNVGEFDGRDITLIWNRVGQTVYSDSLICGYKVEVYHTTPFNPSNLLRAEETSTEEYVYSLEKNRDDCTIGGLSVAYNTTLYFVLYTNAVGGTISRSTTPFVVTTATPAQPTGLAASPAIGGMTFLWDQNTTLSFDRFQYRYRISTVGTYSSWYTTKSNSIGVEVTDSDVTTYGKNATMYFQVKSFSYFGLESGVASIADVYNTLADNIFQLIGNTDGTGNASSLYNGNITSGGVSF</sequence>
<dbReference type="InterPro" id="IPR013783">
    <property type="entry name" value="Ig-like_fold"/>
</dbReference>
<dbReference type="InterPro" id="IPR055385">
    <property type="entry name" value="GpJ_HDII-ins2"/>
</dbReference>
<feature type="transmembrane region" description="Helical" evidence="1">
    <location>
        <begin position="85"/>
        <end position="104"/>
    </location>
</feature>
<protein>
    <submittedName>
        <fullName evidence="3">Putative tail protein</fullName>
    </submittedName>
</protein>
<reference evidence="3" key="1">
    <citation type="submission" date="2020-03" db="EMBL/GenBank/DDBJ databases">
        <title>The deep terrestrial virosphere.</title>
        <authorList>
            <person name="Holmfeldt K."/>
            <person name="Nilsson E."/>
            <person name="Simone D."/>
            <person name="Lopez-Fernandez M."/>
            <person name="Wu X."/>
            <person name="de Brujin I."/>
            <person name="Lundin D."/>
            <person name="Andersson A."/>
            <person name="Bertilsson S."/>
            <person name="Dopson M."/>
        </authorList>
    </citation>
    <scope>NUCLEOTIDE SEQUENCE</scope>
    <source>
        <strain evidence="3">MM415B02369</strain>
    </source>
</reference>
<dbReference type="PANTHER" id="PTHR36251:SF2">
    <property type="entry name" value="GIFSY-2 PROPHAGE HOST SPECIFICITY PROTEIN J, PHAGE LAMBDA"/>
    <property type="match status" value="1"/>
</dbReference>
<dbReference type="PANTHER" id="PTHR36251">
    <property type="entry name" value="FELS-1 PROPHAGE HOST SPECIFICITY PROTEIN-RELATED"/>
    <property type="match status" value="1"/>
</dbReference>
<gene>
    <name evidence="3" type="ORF">MM415B02369_0006</name>
</gene>
<keyword evidence="1" id="KW-0472">Membrane</keyword>
<dbReference type="InterPro" id="IPR053171">
    <property type="entry name" value="Viral_Tip_Attach_Protein"/>
</dbReference>
<evidence type="ECO:0000313" key="3">
    <source>
        <dbReference type="EMBL" id="QJA90490.1"/>
    </source>
</evidence>
<organism evidence="3">
    <name type="scientific">viral metagenome</name>
    <dbReference type="NCBI Taxonomy" id="1070528"/>
    <lineage>
        <taxon>unclassified sequences</taxon>
        <taxon>metagenomes</taxon>
        <taxon>organismal metagenomes</taxon>
    </lineage>
</organism>
<feature type="domain" description="Tip attachment protein J HDII-ins2" evidence="2">
    <location>
        <begin position="290"/>
        <end position="349"/>
    </location>
</feature>
<evidence type="ECO:0000256" key="1">
    <source>
        <dbReference type="SAM" id="Phobius"/>
    </source>
</evidence>
<name>A0A6M3L789_9ZZZZ</name>
<dbReference type="EMBL" id="MT142916">
    <property type="protein sequence ID" value="QJA90490.1"/>
    <property type="molecule type" value="Genomic_DNA"/>
</dbReference>
<evidence type="ECO:0000259" key="2">
    <source>
        <dbReference type="Pfam" id="PF24801"/>
    </source>
</evidence>